<dbReference type="Gene3D" id="3.30.2400.10">
    <property type="entry name" value="Major capsid protein gp5"/>
    <property type="match status" value="1"/>
</dbReference>
<dbReference type="Proteomes" id="UP001290462">
    <property type="component" value="Unassembled WGS sequence"/>
</dbReference>
<dbReference type="AlphaFoldDB" id="A0AAW9K7G1"/>
<feature type="region of interest" description="Disordered" evidence="2">
    <location>
        <begin position="47"/>
        <end position="107"/>
    </location>
</feature>
<dbReference type="InterPro" id="IPR054612">
    <property type="entry name" value="Phage_capsid-like_C"/>
</dbReference>
<proteinExistence type="predicted"/>
<dbReference type="Pfam" id="PF05065">
    <property type="entry name" value="Phage_capsid"/>
    <property type="match status" value="1"/>
</dbReference>
<dbReference type="RefSeq" id="WP_322809189.1">
    <property type="nucleotide sequence ID" value="NZ_JAVBVO010000003.1"/>
</dbReference>
<evidence type="ECO:0000313" key="5">
    <source>
        <dbReference type="Proteomes" id="UP001290462"/>
    </source>
</evidence>
<organism evidence="4 5">
    <name type="scientific">Carnobacterium maltaromaticum</name>
    <name type="common">Carnobacterium piscicola</name>
    <dbReference type="NCBI Taxonomy" id="2751"/>
    <lineage>
        <taxon>Bacteria</taxon>
        <taxon>Bacillati</taxon>
        <taxon>Bacillota</taxon>
        <taxon>Bacilli</taxon>
        <taxon>Lactobacillales</taxon>
        <taxon>Carnobacteriaceae</taxon>
        <taxon>Carnobacterium</taxon>
    </lineage>
</organism>
<feature type="domain" description="Phage capsid-like C-terminal" evidence="3">
    <location>
        <begin position="146"/>
        <end position="400"/>
    </location>
</feature>
<name>A0AAW9K7G1_CARML</name>
<evidence type="ECO:0000313" key="4">
    <source>
        <dbReference type="EMBL" id="MDZ5759347.1"/>
    </source>
</evidence>
<reference evidence="4" key="1">
    <citation type="submission" date="2023-08" db="EMBL/GenBank/DDBJ databases">
        <title>Genomic characterization of piscicolin 126 produced by Carnobacterium maltaromaticum CM22 strain isolated from salmon (Salmo salar).</title>
        <authorList>
            <person name="Gonzalez-Gragera E."/>
            <person name="Garcia-Lopez J.D."/>
            <person name="Teso-Perez C."/>
            <person name="Gimenez-Hernandez I."/>
            <person name="Peralta-Sanchez J.M."/>
            <person name="Valdivia E."/>
            <person name="Montalban-Lopez M."/>
            <person name="Martin-Platero A.M."/>
            <person name="Banos A."/>
            <person name="Martinez-Bueno M."/>
        </authorList>
    </citation>
    <scope>NUCLEOTIDE SEQUENCE</scope>
    <source>
        <strain evidence="4">CM22</strain>
    </source>
</reference>
<comment type="caution">
    <text evidence="4">The sequence shown here is derived from an EMBL/GenBank/DDBJ whole genome shotgun (WGS) entry which is preliminary data.</text>
</comment>
<dbReference type="InterPro" id="IPR024455">
    <property type="entry name" value="Phage_capsid"/>
</dbReference>
<dbReference type="NCBIfam" id="TIGR01554">
    <property type="entry name" value="major_cap_HK97"/>
    <property type="match status" value="1"/>
</dbReference>
<evidence type="ECO:0000256" key="1">
    <source>
        <dbReference type="ARBA" id="ARBA00004328"/>
    </source>
</evidence>
<feature type="compositionally biased region" description="Acidic residues" evidence="2">
    <location>
        <begin position="60"/>
        <end position="94"/>
    </location>
</feature>
<dbReference type="Gene3D" id="3.30.2320.10">
    <property type="entry name" value="hypothetical protein PF0899 domain"/>
    <property type="match status" value="1"/>
</dbReference>
<gene>
    <name evidence="4" type="ORF">RAK27_11800</name>
</gene>
<dbReference type="EMBL" id="JAVBVO010000003">
    <property type="protein sequence ID" value="MDZ5759347.1"/>
    <property type="molecule type" value="Genomic_DNA"/>
</dbReference>
<protein>
    <submittedName>
        <fullName evidence="4">Phage major capsid protein</fullName>
    </submittedName>
</protein>
<evidence type="ECO:0000259" key="3">
    <source>
        <dbReference type="Pfam" id="PF05065"/>
    </source>
</evidence>
<dbReference type="SUPFAM" id="SSF56563">
    <property type="entry name" value="Major capsid protein gp5"/>
    <property type="match status" value="1"/>
</dbReference>
<sequence>MSLKEKIEKLKTKRASQRDAFNLKVKETKERAGAGELDEAKKLKKEADEIKEKMTVTDQEISDLESLENLDEEPDLDEELDEEEEVEDEDEGEDIPPLKKKKGDERSMKKKKKIIKTENEEVKNFEEYLRSSGKVRDGLTTENQSIIIPEDISMDIYRLKETGVDLTSMITVKKVGRQSGTMLIAKRSTDATLKTKEELAEMENVDVDMFFSVPYKVDTRAGQIALSEETIDDAGINVVGEVKEQMRKIVKNTNNMNILKVLKADFTKKPATSVDDVKTVKNKDLDPDLNMSFLTNQDGYNWMDLQKDEDGRYLLQDSISSKTGKMFLGVDVAVISNKLLASDAAGFPMFLGDFKEGVGLFDRKKVEVSWTKFDSYTQGLATVVRNDYKSIDKEAIIQIQVKTTP</sequence>
<accession>A0AAW9K7G1</accession>
<comment type="subcellular location">
    <subcellularLocation>
        <location evidence="1">Virion</location>
    </subcellularLocation>
</comment>
<evidence type="ECO:0000256" key="2">
    <source>
        <dbReference type="SAM" id="MobiDB-lite"/>
    </source>
</evidence>